<protein>
    <recommendedName>
        <fullName evidence="3">C2H2-type domain-containing protein</fullName>
    </recommendedName>
</protein>
<reference evidence="4 5" key="1">
    <citation type="submission" date="2018-06" db="EMBL/GenBank/DDBJ databases">
        <title>A transcriptomic atlas of mushroom development highlights an independent origin of complex multicellularity.</title>
        <authorList>
            <consortium name="DOE Joint Genome Institute"/>
            <person name="Krizsan K."/>
            <person name="Almasi E."/>
            <person name="Merenyi Z."/>
            <person name="Sahu N."/>
            <person name="Viragh M."/>
            <person name="Koszo T."/>
            <person name="Mondo S."/>
            <person name="Kiss B."/>
            <person name="Balint B."/>
            <person name="Kues U."/>
            <person name="Barry K."/>
            <person name="Hegedus J.C."/>
            <person name="Henrissat B."/>
            <person name="Johnson J."/>
            <person name="Lipzen A."/>
            <person name="Ohm R."/>
            <person name="Nagy I."/>
            <person name="Pangilinan J."/>
            <person name="Yan J."/>
            <person name="Xiong Y."/>
            <person name="Grigoriev I.V."/>
            <person name="Hibbett D.S."/>
            <person name="Nagy L.G."/>
        </authorList>
    </citation>
    <scope>NUCLEOTIDE SEQUENCE [LARGE SCALE GENOMIC DNA]</scope>
    <source>
        <strain evidence="4 5">SZMC22713</strain>
    </source>
</reference>
<keyword evidence="1" id="KW-0863">Zinc-finger</keyword>
<feature type="domain" description="C2H2-type" evidence="3">
    <location>
        <begin position="13"/>
        <end position="41"/>
    </location>
</feature>
<dbReference type="SMART" id="SM00355">
    <property type="entry name" value="ZnF_C2H2"/>
    <property type="match status" value="3"/>
</dbReference>
<feature type="region of interest" description="Disordered" evidence="2">
    <location>
        <begin position="123"/>
        <end position="173"/>
    </location>
</feature>
<keyword evidence="5" id="KW-1185">Reference proteome</keyword>
<proteinExistence type="predicted"/>
<evidence type="ECO:0000256" key="2">
    <source>
        <dbReference type="SAM" id="MobiDB-lite"/>
    </source>
</evidence>
<dbReference type="PROSITE" id="PS50157">
    <property type="entry name" value="ZINC_FINGER_C2H2_2"/>
    <property type="match status" value="1"/>
</dbReference>
<organism evidence="4 5">
    <name type="scientific">Rickenella mellea</name>
    <dbReference type="NCBI Taxonomy" id="50990"/>
    <lineage>
        <taxon>Eukaryota</taxon>
        <taxon>Fungi</taxon>
        <taxon>Dikarya</taxon>
        <taxon>Basidiomycota</taxon>
        <taxon>Agaricomycotina</taxon>
        <taxon>Agaricomycetes</taxon>
        <taxon>Hymenochaetales</taxon>
        <taxon>Rickenellaceae</taxon>
        <taxon>Rickenella</taxon>
    </lineage>
</organism>
<accession>A0A4Y7PE61</accession>
<name>A0A4Y7PE61_9AGAM</name>
<evidence type="ECO:0000313" key="4">
    <source>
        <dbReference type="EMBL" id="TDL13331.1"/>
    </source>
</evidence>
<gene>
    <name evidence="4" type="ORF">BD410DRAFT_810647</name>
</gene>
<dbReference type="EMBL" id="ML170713">
    <property type="protein sequence ID" value="TDL13331.1"/>
    <property type="molecule type" value="Genomic_DNA"/>
</dbReference>
<evidence type="ECO:0000313" key="5">
    <source>
        <dbReference type="Proteomes" id="UP000294933"/>
    </source>
</evidence>
<sequence length="173" mass="19985">MYVRAVDVHFGNRKCKECGQAFKSEERFDAHMWVTHNKKDCRECGHWSMSVQDEAEHLKRHQKTVTIEICGRKQRIQRSKDNFFDCIITHCDFRTENPDEARRHHDAMHQLVITMNLPPNVLPEPGSEYVPLEHSPTPTPTTSRVSAARTPSQEAPISPELLSRARVPSDERS</sequence>
<feature type="compositionally biased region" description="Polar residues" evidence="2">
    <location>
        <begin position="143"/>
        <end position="155"/>
    </location>
</feature>
<dbReference type="AlphaFoldDB" id="A0A4Y7PE61"/>
<feature type="non-terminal residue" evidence="4">
    <location>
        <position position="173"/>
    </location>
</feature>
<evidence type="ECO:0000256" key="1">
    <source>
        <dbReference type="PROSITE-ProRule" id="PRU00042"/>
    </source>
</evidence>
<dbReference type="VEuPathDB" id="FungiDB:BD410DRAFT_810647"/>
<dbReference type="GO" id="GO:0008270">
    <property type="term" value="F:zinc ion binding"/>
    <property type="evidence" value="ECO:0007669"/>
    <property type="project" value="UniProtKB-KW"/>
</dbReference>
<dbReference type="InterPro" id="IPR013087">
    <property type="entry name" value="Znf_C2H2_type"/>
</dbReference>
<keyword evidence="1" id="KW-0862">Zinc</keyword>
<evidence type="ECO:0000259" key="3">
    <source>
        <dbReference type="PROSITE" id="PS50157"/>
    </source>
</evidence>
<dbReference type="PROSITE" id="PS00028">
    <property type="entry name" value="ZINC_FINGER_C2H2_1"/>
    <property type="match status" value="1"/>
</dbReference>
<keyword evidence="1" id="KW-0479">Metal-binding</keyword>
<dbReference type="Proteomes" id="UP000294933">
    <property type="component" value="Unassembled WGS sequence"/>
</dbReference>